<name>A0A8I1JL92_PSEPU</name>
<comment type="caution">
    <text evidence="1">The sequence shown here is derived from an EMBL/GenBank/DDBJ whole genome shotgun (WGS) entry which is preliminary data.</text>
</comment>
<reference evidence="1" key="1">
    <citation type="submission" date="2020-12" db="EMBL/GenBank/DDBJ databases">
        <title>Enhanced detection system for hospital associated transmission using whole genome sequencing surveillance.</title>
        <authorList>
            <person name="Harrison L.H."/>
            <person name="Van Tyne D."/>
            <person name="Marsh J.W."/>
            <person name="Griffith M.P."/>
            <person name="Snyder D.J."/>
            <person name="Cooper V.S."/>
            <person name="Mustapha M."/>
        </authorList>
    </citation>
    <scope>NUCLEOTIDE SEQUENCE</scope>
    <source>
        <strain evidence="1">PSB00042</strain>
    </source>
</reference>
<dbReference type="RefSeq" id="WP_198747775.1">
    <property type="nucleotide sequence ID" value="NZ_JAEHTE010000023.1"/>
</dbReference>
<protein>
    <submittedName>
        <fullName evidence="1">Uncharacterized protein</fullName>
    </submittedName>
</protein>
<sequence length="260" mass="28675">MSFIKPSNTISHRDRLASLEEYADMAKASKGDEAIRASILAKVEAYRAREKSYYCETVQADGSTRVRHPAIAVVRVEHNILDVPEQMFGSYIKSLTAYTVTVQRAEVIVQKDGLLSYEPYEEVARFKLSDPAFNQMISSSGRGSFPVTMEKVLDYQIEPPIQSAFAAKPMRLAKGIEEVVIEMSSRLQGLTADLESLQAKGGKLSKKAIDELMRSGIPGVAGFTNGVSYQVSQIAEFSQEVAATQRIEIEALISLKQGEQ</sequence>
<dbReference type="Proteomes" id="UP000637061">
    <property type="component" value="Unassembled WGS sequence"/>
</dbReference>
<accession>A0A8I1JL92</accession>
<gene>
    <name evidence="1" type="ORF">JEU22_18230</name>
</gene>
<evidence type="ECO:0000313" key="2">
    <source>
        <dbReference type="Proteomes" id="UP000637061"/>
    </source>
</evidence>
<proteinExistence type="predicted"/>
<organism evidence="1 2">
    <name type="scientific">Pseudomonas putida</name>
    <name type="common">Arthrobacter siderocapsulatus</name>
    <dbReference type="NCBI Taxonomy" id="303"/>
    <lineage>
        <taxon>Bacteria</taxon>
        <taxon>Pseudomonadati</taxon>
        <taxon>Pseudomonadota</taxon>
        <taxon>Gammaproteobacteria</taxon>
        <taxon>Pseudomonadales</taxon>
        <taxon>Pseudomonadaceae</taxon>
        <taxon>Pseudomonas</taxon>
    </lineage>
</organism>
<dbReference type="EMBL" id="JAEHTE010000023">
    <property type="protein sequence ID" value="MBI6885848.1"/>
    <property type="molecule type" value="Genomic_DNA"/>
</dbReference>
<dbReference type="AlphaFoldDB" id="A0A8I1JL92"/>
<evidence type="ECO:0000313" key="1">
    <source>
        <dbReference type="EMBL" id="MBI6885848.1"/>
    </source>
</evidence>